<dbReference type="Proteomes" id="UP001500131">
    <property type="component" value="Unassembled WGS sequence"/>
</dbReference>
<dbReference type="EMBL" id="JBAMZK010000001">
    <property type="protein sequence ID" value="KAL0515188.1"/>
    <property type="molecule type" value="Genomic_DNA"/>
</dbReference>
<accession>A0AAW3B144</accession>
<name>A0AAW3B144_9TRYP</name>
<keyword evidence="2" id="KW-1185">Reference proteome</keyword>
<evidence type="ECO:0000313" key="2">
    <source>
        <dbReference type="Proteomes" id="UP001500131"/>
    </source>
</evidence>
<comment type="caution">
    <text evidence="1">The sequence shown here is derived from an EMBL/GenBank/DDBJ whole genome shotgun (WGS) entry which is preliminary data.</text>
</comment>
<gene>
    <name evidence="1" type="ORF">Q4I31_000339</name>
</gene>
<reference evidence="1 2" key="1">
    <citation type="submission" date="2024-02" db="EMBL/GenBank/DDBJ databases">
        <title>FIRST GENOME SEQUENCES OF Leishmania (Viannia) shawi, Leishmania (Viannia) lindenbergi AND Leishmania (Viannia) utingensis.</title>
        <authorList>
            <person name="Resadore F."/>
            <person name="Custodio M.G.F."/>
            <person name="Boite M.C."/>
            <person name="Cupolillo E."/>
            <person name="Ferreira G.E.M."/>
        </authorList>
    </citation>
    <scope>NUCLEOTIDE SEQUENCE [LARGE SCALE GENOMIC DNA]</scope>
    <source>
        <strain evidence="1 2">MHOM/BR/1966/M15733</strain>
    </source>
</reference>
<sequence length="71" mass="7769">MAVSYDAPLCDAVFRLLSLDVSARSTVVEMRETLKATLARDSLVVGENEMKSISELHQGGSDERAGQRNGW</sequence>
<proteinExistence type="predicted"/>
<protein>
    <submittedName>
        <fullName evidence="1">Uncharacterized protein</fullName>
    </submittedName>
</protein>
<organism evidence="1 2">
    <name type="scientific">Leishmania lindenbergi</name>
    <dbReference type="NCBI Taxonomy" id="651832"/>
    <lineage>
        <taxon>Eukaryota</taxon>
        <taxon>Discoba</taxon>
        <taxon>Euglenozoa</taxon>
        <taxon>Kinetoplastea</taxon>
        <taxon>Metakinetoplastina</taxon>
        <taxon>Trypanosomatida</taxon>
        <taxon>Trypanosomatidae</taxon>
        <taxon>Leishmaniinae</taxon>
        <taxon>Leishmania</taxon>
    </lineage>
</organism>
<dbReference type="AlphaFoldDB" id="A0AAW3B144"/>
<evidence type="ECO:0000313" key="1">
    <source>
        <dbReference type="EMBL" id="KAL0515188.1"/>
    </source>
</evidence>